<comment type="caution">
    <text evidence="1">The sequence shown here is derived from an EMBL/GenBank/DDBJ whole genome shotgun (WGS) entry which is preliminary data.</text>
</comment>
<evidence type="ECO:0000313" key="2">
    <source>
        <dbReference type="Proteomes" id="UP000447434"/>
    </source>
</evidence>
<gene>
    <name evidence="1" type="ORF">Lalb_Chr14g0372241</name>
</gene>
<reference evidence="2" key="1">
    <citation type="journal article" date="2020" name="Nat. Commun.">
        <title>Genome sequence of the cluster root forming white lupin.</title>
        <authorList>
            <person name="Hufnagel B."/>
            <person name="Marques A."/>
            <person name="Soriano A."/>
            <person name="Marques L."/>
            <person name="Divol F."/>
            <person name="Doumas P."/>
            <person name="Sallet E."/>
            <person name="Mancinotti D."/>
            <person name="Carrere S."/>
            <person name="Marande W."/>
            <person name="Arribat S."/>
            <person name="Keller J."/>
            <person name="Huneau C."/>
            <person name="Blein T."/>
            <person name="Aime D."/>
            <person name="Laguerre M."/>
            <person name="Taylor J."/>
            <person name="Schubert V."/>
            <person name="Nelson M."/>
            <person name="Geu-Flores F."/>
            <person name="Crespi M."/>
            <person name="Gallardo-Guerrero K."/>
            <person name="Delaux P.-M."/>
            <person name="Salse J."/>
            <person name="Berges H."/>
            <person name="Guyot R."/>
            <person name="Gouzy J."/>
            <person name="Peret B."/>
        </authorList>
    </citation>
    <scope>NUCLEOTIDE SEQUENCE [LARGE SCALE GENOMIC DNA]</scope>
    <source>
        <strain evidence="2">cv. Amiga</strain>
    </source>
</reference>
<protein>
    <submittedName>
        <fullName evidence="1">Uncharacterized protein</fullName>
    </submittedName>
</protein>
<dbReference type="EMBL" id="WOCE01000014">
    <property type="protein sequence ID" value="KAE9600377.1"/>
    <property type="molecule type" value="Genomic_DNA"/>
</dbReference>
<proteinExistence type="predicted"/>
<accession>A0A6A4PFW4</accession>
<organism evidence="1 2">
    <name type="scientific">Lupinus albus</name>
    <name type="common">White lupine</name>
    <name type="synonym">Lupinus termis</name>
    <dbReference type="NCBI Taxonomy" id="3870"/>
    <lineage>
        <taxon>Eukaryota</taxon>
        <taxon>Viridiplantae</taxon>
        <taxon>Streptophyta</taxon>
        <taxon>Embryophyta</taxon>
        <taxon>Tracheophyta</taxon>
        <taxon>Spermatophyta</taxon>
        <taxon>Magnoliopsida</taxon>
        <taxon>eudicotyledons</taxon>
        <taxon>Gunneridae</taxon>
        <taxon>Pentapetalae</taxon>
        <taxon>rosids</taxon>
        <taxon>fabids</taxon>
        <taxon>Fabales</taxon>
        <taxon>Fabaceae</taxon>
        <taxon>Papilionoideae</taxon>
        <taxon>50 kb inversion clade</taxon>
        <taxon>genistoids sensu lato</taxon>
        <taxon>core genistoids</taxon>
        <taxon>Genisteae</taxon>
        <taxon>Lupinus</taxon>
    </lineage>
</organism>
<dbReference type="AlphaFoldDB" id="A0A6A4PFW4"/>
<keyword evidence="2" id="KW-1185">Reference proteome</keyword>
<sequence>MKKIALGDPVAGLAILCSHSFGTHNSQSLGRDIGIKFSRPFAQRFSQSGNSFDCIACLKAFFSSSQ</sequence>
<evidence type="ECO:0000313" key="1">
    <source>
        <dbReference type="EMBL" id="KAE9600377.1"/>
    </source>
</evidence>
<dbReference type="Proteomes" id="UP000447434">
    <property type="component" value="Chromosome 14"/>
</dbReference>
<name>A0A6A4PFW4_LUPAL</name>